<gene>
    <name evidence="8" type="ORF">J3D65DRAFT_627175</name>
</gene>
<dbReference type="EMBL" id="JBBPEH010000007">
    <property type="protein sequence ID" value="KAK7536038.1"/>
    <property type="molecule type" value="Genomic_DNA"/>
</dbReference>
<comment type="similarity">
    <text evidence="2">Belongs to the replication factor A protein 2 family.</text>
</comment>
<dbReference type="InterPro" id="IPR036388">
    <property type="entry name" value="WH-like_DNA-bd_sf"/>
</dbReference>
<dbReference type="PANTHER" id="PTHR13989:SF16">
    <property type="entry name" value="REPLICATION PROTEIN A2"/>
    <property type="match status" value="1"/>
</dbReference>
<dbReference type="InterPro" id="IPR012340">
    <property type="entry name" value="NA-bd_OB-fold"/>
</dbReference>
<dbReference type="InterPro" id="IPR014646">
    <property type="entry name" value="Rfa2/RPA32"/>
</dbReference>
<evidence type="ECO:0000256" key="5">
    <source>
        <dbReference type="ARBA" id="ARBA00023242"/>
    </source>
</evidence>
<sequence length="281" mass="30072">MDYGNNYGNNYSTTSYGAQGGADGGGFFPGGGSQGSPGSASKGYAKDTLRPVTIKQLNEAHNTHESEFTIDGQDISQITFVGQIRNISQQSTNITYKFDDGTGTVEVKQWIDSEAENPLESGDTKLTENAYARVFGKLKIYGTKRHVGGHIVRPLSDYNEVQYHLLEATAVHLSLTRSPPGGEAKSAHNANGNAGVDHPMGGYDAGSHPANHSGLSRDAQKVLEVMRTAPQGNEGLHMQDISLQAHMDMMDLAKAGDELLGAGLIYTTVDDTTWAMLDGIH</sequence>
<accession>A0ABR1LLF1</accession>
<evidence type="ECO:0000256" key="6">
    <source>
        <dbReference type="SAM" id="MobiDB-lite"/>
    </source>
</evidence>
<evidence type="ECO:0000256" key="1">
    <source>
        <dbReference type="ARBA" id="ARBA00004123"/>
    </source>
</evidence>
<dbReference type="CDD" id="cd04478">
    <property type="entry name" value="RPA2_DBD_D"/>
    <property type="match status" value="1"/>
</dbReference>
<dbReference type="Pfam" id="PF08784">
    <property type="entry name" value="RPA_C"/>
    <property type="match status" value="1"/>
</dbReference>
<organism evidence="8 9">
    <name type="scientific">Phyllosticta citribraziliensis</name>
    <dbReference type="NCBI Taxonomy" id="989973"/>
    <lineage>
        <taxon>Eukaryota</taxon>
        <taxon>Fungi</taxon>
        <taxon>Dikarya</taxon>
        <taxon>Ascomycota</taxon>
        <taxon>Pezizomycotina</taxon>
        <taxon>Dothideomycetes</taxon>
        <taxon>Dothideomycetes incertae sedis</taxon>
        <taxon>Botryosphaeriales</taxon>
        <taxon>Phyllostictaceae</taxon>
        <taxon>Phyllosticta</taxon>
    </lineage>
</organism>
<dbReference type="GeneID" id="92033423"/>
<feature type="domain" description="Replication protein A C-terminal" evidence="7">
    <location>
        <begin position="172"/>
        <end position="272"/>
    </location>
</feature>
<comment type="subcellular location">
    <subcellularLocation>
        <location evidence="1">Nucleus</location>
    </subcellularLocation>
</comment>
<dbReference type="SUPFAM" id="SSF50249">
    <property type="entry name" value="Nucleic acid-binding proteins"/>
    <property type="match status" value="1"/>
</dbReference>
<keyword evidence="9" id="KW-1185">Reference proteome</keyword>
<dbReference type="PIRSF" id="PIRSF036949">
    <property type="entry name" value="RPA32"/>
    <property type="match status" value="1"/>
</dbReference>
<reference evidence="8 9" key="1">
    <citation type="submission" date="2024-04" db="EMBL/GenBank/DDBJ databases">
        <title>Phyllosticta paracitricarpa is synonymous to the EU quarantine fungus P. citricarpa based on phylogenomic analyses.</title>
        <authorList>
            <consortium name="Lawrence Berkeley National Laboratory"/>
            <person name="Van ingen-buijs V.A."/>
            <person name="Van westerhoven A.C."/>
            <person name="Haridas S."/>
            <person name="Skiadas P."/>
            <person name="Martin F."/>
            <person name="Groenewald J.Z."/>
            <person name="Crous P.W."/>
            <person name="Seidl M.F."/>
        </authorList>
    </citation>
    <scope>NUCLEOTIDE SEQUENCE [LARGE SCALE GENOMIC DNA]</scope>
    <source>
        <strain evidence="8 9">CPC 17464</strain>
    </source>
</reference>
<evidence type="ECO:0000313" key="9">
    <source>
        <dbReference type="Proteomes" id="UP001360953"/>
    </source>
</evidence>
<keyword evidence="3" id="KW-0235">DNA replication</keyword>
<dbReference type="Proteomes" id="UP001360953">
    <property type="component" value="Unassembled WGS sequence"/>
</dbReference>
<dbReference type="Gene3D" id="2.40.50.140">
    <property type="entry name" value="Nucleic acid-binding proteins"/>
    <property type="match status" value="1"/>
</dbReference>
<evidence type="ECO:0000256" key="2">
    <source>
        <dbReference type="ARBA" id="ARBA00007815"/>
    </source>
</evidence>
<keyword evidence="5" id="KW-0539">Nucleus</keyword>
<keyword evidence="4" id="KW-0238">DNA-binding</keyword>
<dbReference type="InterPro" id="IPR036390">
    <property type="entry name" value="WH_DNA-bd_sf"/>
</dbReference>
<evidence type="ECO:0000259" key="7">
    <source>
        <dbReference type="Pfam" id="PF08784"/>
    </source>
</evidence>
<evidence type="ECO:0000256" key="4">
    <source>
        <dbReference type="ARBA" id="ARBA00023125"/>
    </source>
</evidence>
<evidence type="ECO:0000313" key="8">
    <source>
        <dbReference type="EMBL" id="KAK7536038.1"/>
    </source>
</evidence>
<protein>
    <submittedName>
        <fullName evidence="8">Replication factor A2</fullName>
    </submittedName>
</protein>
<dbReference type="SUPFAM" id="SSF46785">
    <property type="entry name" value="Winged helix' DNA-binding domain"/>
    <property type="match status" value="1"/>
</dbReference>
<dbReference type="RefSeq" id="XP_066654454.1">
    <property type="nucleotide sequence ID" value="XM_066800517.1"/>
</dbReference>
<name>A0ABR1LLF1_9PEZI</name>
<dbReference type="Gene3D" id="1.10.10.10">
    <property type="entry name" value="Winged helix-like DNA-binding domain superfamily/Winged helix DNA-binding domain"/>
    <property type="match status" value="1"/>
</dbReference>
<dbReference type="InterPro" id="IPR040260">
    <property type="entry name" value="RFA2-like"/>
</dbReference>
<dbReference type="PANTHER" id="PTHR13989">
    <property type="entry name" value="REPLICATION PROTEIN A-RELATED"/>
    <property type="match status" value="1"/>
</dbReference>
<proteinExistence type="inferred from homology"/>
<evidence type="ECO:0000256" key="3">
    <source>
        <dbReference type="ARBA" id="ARBA00022705"/>
    </source>
</evidence>
<comment type="caution">
    <text evidence="8">The sequence shown here is derived from an EMBL/GenBank/DDBJ whole genome shotgun (WGS) entry which is preliminary data.</text>
</comment>
<dbReference type="InterPro" id="IPR014892">
    <property type="entry name" value="RPA_C"/>
</dbReference>
<feature type="region of interest" description="Disordered" evidence="6">
    <location>
        <begin position="177"/>
        <end position="214"/>
    </location>
</feature>